<dbReference type="EMBL" id="UYWW01008354">
    <property type="protein sequence ID" value="VDM15705.1"/>
    <property type="molecule type" value="Genomic_DNA"/>
</dbReference>
<gene>
    <name evidence="1" type="ORF">WBA_LOCUS9049</name>
</gene>
<dbReference type="OrthoDB" id="5828840at2759"/>
<protein>
    <submittedName>
        <fullName evidence="1">Uncharacterized protein</fullName>
    </submittedName>
</protein>
<evidence type="ECO:0000313" key="1">
    <source>
        <dbReference type="EMBL" id="VDM15705.1"/>
    </source>
</evidence>
<dbReference type="InParanoid" id="A0A3P7G2W8"/>
<dbReference type="AlphaFoldDB" id="A0A3P7G2W8"/>
<name>A0A3P7G2W8_WUCBA</name>
<reference evidence="1 2" key="1">
    <citation type="submission" date="2018-11" db="EMBL/GenBank/DDBJ databases">
        <authorList>
            <consortium name="Pathogen Informatics"/>
        </authorList>
    </citation>
    <scope>NUCLEOTIDE SEQUENCE [LARGE SCALE GENOMIC DNA]</scope>
</reference>
<keyword evidence="2" id="KW-1185">Reference proteome</keyword>
<evidence type="ECO:0000313" key="2">
    <source>
        <dbReference type="Proteomes" id="UP000270924"/>
    </source>
</evidence>
<sequence length="104" mass="11791">MLFNVGLNPTINYTTQGYVPDDVIIGTDISGGQVWHRNVGSHVLKDDIVIAFVNGSKYEKTLTIKLHNIEFFLPHSFWHNAGAVFAKYLKKFTKVLIYKMYVAA</sequence>
<organism evidence="1 2">
    <name type="scientific">Wuchereria bancrofti</name>
    <dbReference type="NCBI Taxonomy" id="6293"/>
    <lineage>
        <taxon>Eukaryota</taxon>
        <taxon>Metazoa</taxon>
        <taxon>Ecdysozoa</taxon>
        <taxon>Nematoda</taxon>
        <taxon>Chromadorea</taxon>
        <taxon>Rhabditida</taxon>
        <taxon>Spirurina</taxon>
        <taxon>Spiruromorpha</taxon>
        <taxon>Filarioidea</taxon>
        <taxon>Onchocercidae</taxon>
        <taxon>Wuchereria</taxon>
    </lineage>
</organism>
<proteinExistence type="predicted"/>
<accession>A0A3P7G2W8</accession>
<dbReference type="Proteomes" id="UP000270924">
    <property type="component" value="Unassembled WGS sequence"/>
</dbReference>